<reference evidence="3 4" key="1">
    <citation type="submission" date="2016-10" db="EMBL/GenBank/DDBJ databases">
        <authorList>
            <person name="de Groot N.N."/>
        </authorList>
    </citation>
    <scope>NUCLEOTIDE SEQUENCE [LARGE SCALE GENOMIC DNA]</scope>
    <source>
        <strain evidence="3 4">CGMCC 1.8891</strain>
    </source>
</reference>
<dbReference type="Proteomes" id="UP001169823">
    <property type="component" value="Unassembled WGS sequence"/>
</dbReference>
<evidence type="ECO:0000313" key="4">
    <source>
        <dbReference type="Proteomes" id="UP000183299"/>
    </source>
</evidence>
<reference evidence="2" key="2">
    <citation type="submission" date="2023-07" db="EMBL/GenBank/DDBJ databases">
        <title>Genome content predicts the carbon catabolic preferences of heterotrophic bacteria.</title>
        <authorList>
            <person name="Gralka M."/>
        </authorList>
    </citation>
    <scope>NUCLEOTIDE SEQUENCE</scope>
    <source>
        <strain evidence="2">I2M02</strain>
    </source>
</reference>
<evidence type="ECO:0000313" key="3">
    <source>
        <dbReference type="EMBL" id="SFJ17502.1"/>
    </source>
</evidence>
<dbReference type="InterPro" id="IPR041649">
    <property type="entry name" value="NepR"/>
</dbReference>
<dbReference type="EMBL" id="FORY01000002">
    <property type="protein sequence ID" value="SFJ17502.1"/>
    <property type="molecule type" value="Genomic_DNA"/>
</dbReference>
<dbReference type="RefSeq" id="WP_158527938.1">
    <property type="nucleotide sequence ID" value="NZ_FORY01000002.1"/>
</dbReference>
<sequence length="50" mass="6137">MAQNEQKHELDEQIEENLRRVYQKTLEEEIPDRFLSLLEKLKEQDAQHDK</sequence>
<feature type="domain" description="Anti-sigma factor NepR" evidence="1">
    <location>
        <begin position="12"/>
        <end position="45"/>
    </location>
</feature>
<proteinExistence type="predicted"/>
<dbReference type="GeneID" id="98667164"/>
<dbReference type="Proteomes" id="UP000183299">
    <property type="component" value="Unassembled WGS sequence"/>
</dbReference>
<evidence type="ECO:0000259" key="1">
    <source>
        <dbReference type="Pfam" id="PF18557"/>
    </source>
</evidence>
<name>A0A1I3P7U6_9RHOB</name>
<organism evidence="3 4">
    <name type="scientific">Celeribacter halophilus</name>
    <dbReference type="NCBI Taxonomy" id="576117"/>
    <lineage>
        <taxon>Bacteria</taxon>
        <taxon>Pseudomonadati</taxon>
        <taxon>Pseudomonadota</taxon>
        <taxon>Alphaproteobacteria</taxon>
        <taxon>Rhodobacterales</taxon>
        <taxon>Roseobacteraceae</taxon>
        <taxon>Celeribacter</taxon>
    </lineage>
</organism>
<dbReference type="AlphaFoldDB" id="A0A1I3P7U6"/>
<protein>
    <submittedName>
        <fullName evidence="2">NepR family anti-sigma factor</fullName>
    </submittedName>
</protein>
<dbReference type="STRING" id="576117.SAMN04488138_102229"/>
<dbReference type="EMBL" id="JAUOPJ010000007">
    <property type="protein sequence ID" value="MDO6457355.1"/>
    <property type="molecule type" value="Genomic_DNA"/>
</dbReference>
<keyword evidence="4" id="KW-1185">Reference proteome</keyword>
<evidence type="ECO:0000313" key="2">
    <source>
        <dbReference type="EMBL" id="MDO6457355.1"/>
    </source>
</evidence>
<dbReference type="Pfam" id="PF18557">
    <property type="entry name" value="NepR"/>
    <property type="match status" value="1"/>
</dbReference>
<accession>A0A1I3P7U6</accession>
<gene>
    <name evidence="2" type="ORF">Q4494_09710</name>
    <name evidence="3" type="ORF">SAMN04488138_102229</name>
</gene>